<keyword evidence="2" id="KW-1185">Reference proteome</keyword>
<evidence type="ECO:0000313" key="1">
    <source>
        <dbReference type="EMBL" id="MFL0252215.1"/>
    </source>
</evidence>
<comment type="caution">
    <text evidence="1">The sequence shown here is derived from an EMBL/GenBank/DDBJ whole genome shotgun (WGS) entry which is preliminary data.</text>
</comment>
<dbReference type="RefSeq" id="WP_406788863.1">
    <property type="nucleotide sequence ID" value="NZ_JBJIAA010000015.1"/>
</dbReference>
<dbReference type="Proteomes" id="UP001623592">
    <property type="component" value="Unassembled WGS sequence"/>
</dbReference>
<reference evidence="1 2" key="1">
    <citation type="submission" date="2024-11" db="EMBL/GenBank/DDBJ databases">
        <authorList>
            <person name="Heng Y.C."/>
            <person name="Lim A.C.H."/>
            <person name="Lee J.K.Y."/>
            <person name="Kittelmann S."/>
        </authorList>
    </citation>
    <scope>NUCLEOTIDE SEQUENCE [LARGE SCALE GENOMIC DNA]</scope>
    <source>
        <strain evidence="1 2">WILCCON 0114</strain>
    </source>
</reference>
<gene>
    <name evidence="1" type="ORF">ACJDT4_17520</name>
</gene>
<accession>A0ABW8TL27</accession>
<sequence length="51" mass="5697">MIKVGTFPGYERAYINDDYIVFVVKADGFIISVLSKDEVGEAIEKLIGESR</sequence>
<proteinExistence type="predicted"/>
<name>A0ABW8TL27_9CLOT</name>
<dbReference type="EMBL" id="JBJIAA010000015">
    <property type="protein sequence ID" value="MFL0252215.1"/>
    <property type="molecule type" value="Genomic_DNA"/>
</dbReference>
<evidence type="ECO:0008006" key="3">
    <source>
        <dbReference type="Google" id="ProtNLM"/>
    </source>
</evidence>
<evidence type="ECO:0000313" key="2">
    <source>
        <dbReference type="Proteomes" id="UP001623592"/>
    </source>
</evidence>
<protein>
    <recommendedName>
        <fullName evidence="3">DUF4367 domain-containing protein</fullName>
    </recommendedName>
</protein>
<organism evidence="1 2">
    <name type="scientific">Clostridium neuense</name>
    <dbReference type="NCBI Taxonomy" id="1728934"/>
    <lineage>
        <taxon>Bacteria</taxon>
        <taxon>Bacillati</taxon>
        <taxon>Bacillota</taxon>
        <taxon>Clostridia</taxon>
        <taxon>Eubacteriales</taxon>
        <taxon>Clostridiaceae</taxon>
        <taxon>Clostridium</taxon>
    </lineage>
</organism>